<evidence type="ECO:0000313" key="3">
    <source>
        <dbReference type="EMBL" id="HER44192.1"/>
    </source>
</evidence>
<dbReference type="EMBL" id="DSEC01000498">
    <property type="protein sequence ID" value="HER44192.1"/>
    <property type="molecule type" value="Genomic_DNA"/>
</dbReference>
<keyword evidence="1" id="KW-0812">Transmembrane</keyword>
<dbReference type="Pfam" id="PF20501">
    <property type="entry name" value="MbhE"/>
    <property type="match status" value="1"/>
</dbReference>
<proteinExistence type="predicted"/>
<dbReference type="InterPro" id="IPR046806">
    <property type="entry name" value="MrpA_C/MbhE"/>
</dbReference>
<dbReference type="AlphaFoldDB" id="A0A7V2F3W9"/>
<sequence>MRGVIALALLLVIAWGISASLGDIPFGTPKTGVGGRYIEGGREETGASNIVTSVVVNYRGFDTLGEVTILFVAAVGLGAVLSARRKTEQHAIEPASLVLYT</sequence>
<name>A0A7V2F3W9_UNCEI</name>
<protein>
    <submittedName>
        <fullName evidence="3">Cation:proton antiporter</fullName>
    </submittedName>
</protein>
<accession>A0A7V2F3W9</accession>
<reference evidence="3" key="1">
    <citation type="journal article" date="2020" name="mSystems">
        <title>Genome- and Community-Level Interaction Insights into Carbon Utilization and Element Cycling Functions of Hydrothermarchaeota in Hydrothermal Sediment.</title>
        <authorList>
            <person name="Zhou Z."/>
            <person name="Liu Y."/>
            <person name="Xu W."/>
            <person name="Pan J."/>
            <person name="Luo Z.H."/>
            <person name="Li M."/>
        </authorList>
    </citation>
    <scope>NUCLEOTIDE SEQUENCE [LARGE SCALE GENOMIC DNA]</scope>
    <source>
        <strain evidence="3">SpSt-1233</strain>
    </source>
</reference>
<dbReference type="PANTHER" id="PTHR33932:SF4">
    <property type="entry name" value="NA(+)_H(+) ANTIPORTER SUBUNIT B"/>
    <property type="match status" value="1"/>
</dbReference>
<evidence type="ECO:0000259" key="2">
    <source>
        <dbReference type="Pfam" id="PF20501"/>
    </source>
</evidence>
<dbReference type="InterPro" id="IPR050622">
    <property type="entry name" value="CPA3_antiporter_subunitB"/>
</dbReference>
<gene>
    <name evidence="3" type="ORF">ENO08_07010</name>
</gene>
<keyword evidence="1" id="KW-1133">Transmembrane helix</keyword>
<feature type="transmembrane region" description="Helical" evidence="1">
    <location>
        <begin position="63"/>
        <end position="83"/>
    </location>
</feature>
<feature type="non-terminal residue" evidence="3">
    <location>
        <position position="101"/>
    </location>
</feature>
<organism evidence="3">
    <name type="scientific">Eiseniibacteriota bacterium</name>
    <dbReference type="NCBI Taxonomy" id="2212470"/>
    <lineage>
        <taxon>Bacteria</taxon>
        <taxon>Candidatus Eiseniibacteriota</taxon>
    </lineage>
</organism>
<comment type="caution">
    <text evidence="3">The sequence shown here is derived from an EMBL/GenBank/DDBJ whole genome shotgun (WGS) entry which is preliminary data.</text>
</comment>
<keyword evidence="1" id="KW-0472">Membrane</keyword>
<evidence type="ECO:0000256" key="1">
    <source>
        <dbReference type="SAM" id="Phobius"/>
    </source>
</evidence>
<feature type="domain" description="MrpA C-terminal/MbhE" evidence="2">
    <location>
        <begin position="31"/>
        <end position="88"/>
    </location>
</feature>
<dbReference type="Proteomes" id="UP000886069">
    <property type="component" value="Unassembled WGS sequence"/>
</dbReference>
<dbReference type="PANTHER" id="PTHR33932">
    <property type="entry name" value="NA(+)/H(+) ANTIPORTER SUBUNIT B"/>
    <property type="match status" value="1"/>
</dbReference>